<sequence>MPPEDEEEPKAPAAAAAERPPAPPARAESKPEPIVPDSWFAEPRSPSGESAAEQTRQLPPEPGAVPGAEWGAPAYPAAQPGGYGDQAWQMQQGPGMMPGGYPPNAGYPGPVDPYAADGGYPAPDGAYAPASPRSSGRSNKSLAIAVGVLVMVAVAAVVVVLRPDGGEQAVAGATASATPRNASQQKPPEKAPGPGPAARRQARAIDKLLTASAETRGQLGQALHAASKCRNLPVAIQGFQRVAQRRNNQIRRTNALKVDKLKNGEQLRAALLQSFQLSLQTDQAFLAWAQAAQGCKGRPRPDDNYARGNALSAQATVAKRRFTVLWNPIAQSTGLPTRTESQF</sequence>
<keyword evidence="2" id="KW-0472">Membrane</keyword>
<keyword evidence="2" id="KW-0812">Transmembrane</keyword>
<dbReference type="KEGG" id="tcu:Tcur_0647"/>
<dbReference type="HOGENOM" id="CLU_808749_0_0_11"/>
<keyword evidence="4" id="KW-1185">Reference proteome</keyword>
<dbReference type="AlphaFoldDB" id="D1A4K7"/>
<reference evidence="3 4" key="1">
    <citation type="journal article" date="2011" name="Stand. Genomic Sci.">
        <title>Complete genome sequence of Thermomonospora curvata type strain (B9).</title>
        <authorList>
            <person name="Chertkov O."/>
            <person name="Sikorski J."/>
            <person name="Nolan M."/>
            <person name="Lapidus A."/>
            <person name="Lucas S."/>
            <person name="Del Rio T.G."/>
            <person name="Tice H."/>
            <person name="Cheng J.F."/>
            <person name="Goodwin L."/>
            <person name="Pitluck S."/>
            <person name="Liolios K."/>
            <person name="Ivanova N."/>
            <person name="Mavromatis K."/>
            <person name="Mikhailova N."/>
            <person name="Ovchinnikova G."/>
            <person name="Pati A."/>
            <person name="Chen A."/>
            <person name="Palaniappan K."/>
            <person name="Djao O.D."/>
            <person name="Land M."/>
            <person name="Hauser L."/>
            <person name="Chang Y.J."/>
            <person name="Jeffries C.D."/>
            <person name="Brettin T."/>
            <person name="Han C."/>
            <person name="Detter J.C."/>
            <person name="Rohde M."/>
            <person name="Goker M."/>
            <person name="Woyke T."/>
            <person name="Bristow J."/>
            <person name="Eisen J.A."/>
            <person name="Markowitz V."/>
            <person name="Hugenholtz P."/>
            <person name="Klenk H.P."/>
            <person name="Kyrpides N.C."/>
        </authorList>
    </citation>
    <scope>NUCLEOTIDE SEQUENCE [LARGE SCALE GENOMIC DNA]</scope>
    <source>
        <strain evidence="4">ATCC 19995 / DSM 43183 / JCM 3096 / KCTC 9072 / NBRC 15933 / NCIMB 10081 / Henssen B9</strain>
    </source>
</reference>
<feature type="region of interest" description="Disordered" evidence="1">
    <location>
        <begin position="1"/>
        <end position="118"/>
    </location>
</feature>
<evidence type="ECO:0000256" key="2">
    <source>
        <dbReference type="SAM" id="Phobius"/>
    </source>
</evidence>
<evidence type="ECO:0000256" key="1">
    <source>
        <dbReference type="SAM" id="MobiDB-lite"/>
    </source>
</evidence>
<dbReference type="EMBL" id="CP001738">
    <property type="protein sequence ID" value="ACY96242.1"/>
    <property type="molecule type" value="Genomic_DNA"/>
</dbReference>
<feature type="region of interest" description="Disordered" evidence="1">
    <location>
        <begin position="171"/>
        <end position="200"/>
    </location>
</feature>
<name>D1A4K7_THECD</name>
<keyword evidence="2" id="KW-1133">Transmembrane helix</keyword>
<evidence type="ECO:0000313" key="4">
    <source>
        <dbReference type="Proteomes" id="UP000001918"/>
    </source>
</evidence>
<feature type="compositionally biased region" description="Low complexity" evidence="1">
    <location>
        <begin position="102"/>
        <end position="118"/>
    </location>
</feature>
<proteinExistence type="predicted"/>
<evidence type="ECO:0000313" key="3">
    <source>
        <dbReference type="EMBL" id="ACY96242.1"/>
    </source>
</evidence>
<gene>
    <name evidence="3" type="ordered locus">Tcur_0647</name>
</gene>
<feature type="transmembrane region" description="Helical" evidence="2">
    <location>
        <begin position="142"/>
        <end position="161"/>
    </location>
</feature>
<feature type="compositionally biased region" description="Low complexity" evidence="1">
    <location>
        <begin position="71"/>
        <end position="80"/>
    </location>
</feature>
<organism evidence="3 4">
    <name type="scientific">Thermomonospora curvata (strain ATCC 19995 / DSM 43183 / JCM 3096 / KCTC 9072 / NBRC 15933 / NCIMB 10081 / Henssen B9)</name>
    <dbReference type="NCBI Taxonomy" id="471852"/>
    <lineage>
        <taxon>Bacteria</taxon>
        <taxon>Bacillati</taxon>
        <taxon>Actinomycetota</taxon>
        <taxon>Actinomycetes</taxon>
        <taxon>Streptosporangiales</taxon>
        <taxon>Thermomonosporaceae</taxon>
        <taxon>Thermomonospora</taxon>
    </lineage>
</organism>
<protein>
    <submittedName>
        <fullName evidence="3">Uncharacterized protein</fullName>
    </submittedName>
</protein>
<accession>D1A4K7</accession>
<dbReference type="eggNOG" id="ENOG5033NEF">
    <property type="taxonomic scope" value="Bacteria"/>
</dbReference>
<dbReference type="Proteomes" id="UP000001918">
    <property type="component" value="Chromosome"/>
</dbReference>